<feature type="chain" id="PRO_5031662786" description="Phosphatidylserine decarboxylase beta chain" evidence="11">
    <location>
        <begin position="1"/>
        <end position="182"/>
    </location>
</feature>
<accession>A0A7W7Y335</accession>
<keyword evidence="12" id="KW-1133">Transmembrane helix</keyword>
<sequence>MRTPLFGIAREGYPLIIPPLLFGVILLLLGFTATPIFLILVGLFCIYFFRDPERPGSFAPHQLVSPADGKVIGIKRHSEGPESGVDVVQICIFLNIFDVHINRSPVTGTIADLVYRRGRFHAADKDVAGLENEHTLVTVDVEGGPRIYFKQIAGLVARRVVFWGNKGDRVEAGMRIGLMKFSSRMDIFVPADRVDIQIQEGQRVKAGVTVLGELRA</sequence>
<evidence type="ECO:0000256" key="11">
    <source>
        <dbReference type="HAMAP-Rule" id="MF_00664"/>
    </source>
</evidence>
<dbReference type="PANTHER" id="PTHR35809:SF1">
    <property type="entry name" value="ARCHAETIDYLSERINE DECARBOXYLASE PROENZYME-RELATED"/>
    <property type="match status" value="1"/>
</dbReference>
<feature type="active site" description="Schiff-base intermediate with substrate; via pyruvic acid" evidence="11">
    <location>
        <position position="183"/>
    </location>
</feature>
<dbReference type="GO" id="GO:0005886">
    <property type="term" value="C:plasma membrane"/>
    <property type="evidence" value="ECO:0007669"/>
    <property type="project" value="UniProtKB-SubCell"/>
</dbReference>
<dbReference type="RefSeq" id="WP_183729475.1">
    <property type="nucleotide sequence ID" value="NZ_JACHID010000002.1"/>
</dbReference>
<keyword evidence="9 11" id="KW-1208">Phospholipid metabolism</keyword>
<dbReference type="GO" id="GO:0004609">
    <property type="term" value="F:phosphatidylserine decarboxylase activity"/>
    <property type="evidence" value="ECO:0007669"/>
    <property type="project" value="UniProtKB-UniRule"/>
</dbReference>
<comment type="similarity">
    <text evidence="11">Belongs to the phosphatidylserine decarboxylase family. PSD-A subfamily.</text>
</comment>
<feature type="transmembrane region" description="Helical" evidence="12">
    <location>
        <begin position="20"/>
        <end position="49"/>
    </location>
</feature>
<keyword evidence="8 11" id="KW-0456">Lyase</keyword>
<comment type="subcellular location">
    <subcellularLocation>
        <location evidence="11">Cell membrane</location>
        <topology evidence="11">Peripheral membrane protein</topology>
    </subcellularLocation>
</comment>
<evidence type="ECO:0000256" key="1">
    <source>
        <dbReference type="ARBA" id="ARBA00022475"/>
    </source>
</evidence>
<protein>
    <recommendedName>
        <fullName evidence="11">Phosphatidylserine decarboxylase proenzyme</fullName>
        <ecNumber evidence="11">4.1.1.65</ecNumber>
    </recommendedName>
    <component>
        <recommendedName>
            <fullName evidence="11">Phosphatidylserine decarboxylase alpha chain</fullName>
        </recommendedName>
    </component>
    <component>
        <recommendedName>
            <fullName evidence="11">Phosphatidylserine decarboxylase beta chain</fullName>
        </recommendedName>
    </component>
</protein>
<dbReference type="AlphaFoldDB" id="A0A7W7Y335"/>
<gene>
    <name evidence="11" type="primary">psd</name>
    <name evidence="13" type="ORF">HNR37_000511</name>
</gene>
<evidence type="ECO:0000256" key="6">
    <source>
        <dbReference type="ARBA" id="ARBA00023145"/>
    </source>
</evidence>
<keyword evidence="4 11" id="KW-0443">Lipid metabolism</keyword>
<evidence type="ECO:0000256" key="12">
    <source>
        <dbReference type="SAM" id="Phobius"/>
    </source>
</evidence>
<comment type="cofactor">
    <cofactor evidence="11">
        <name>pyruvate</name>
        <dbReference type="ChEBI" id="CHEBI:15361"/>
    </cofactor>
    <text evidence="11">Binds 1 pyruvoyl group covalently per subunit.</text>
</comment>
<evidence type="ECO:0000313" key="13">
    <source>
        <dbReference type="EMBL" id="MBB5021205.1"/>
    </source>
</evidence>
<keyword evidence="10 11" id="KW-0670">Pyruvate</keyword>
<evidence type="ECO:0000256" key="10">
    <source>
        <dbReference type="ARBA" id="ARBA00023317"/>
    </source>
</evidence>
<comment type="PTM">
    <text evidence="11">Is synthesized initially as an inactive proenzyme. Formation of the active enzyme involves a self-maturation process in which the active site pyruvoyl group is generated from an internal serine residue via an autocatalytic post-translational modification. Two non-identical subunits are generated from the proenzyme in this reaction, and the pyruvate is formed at the N-terminus of the alpha chain, which is derived from the carboxyl end of the proenzyme. The post-translation cleavage follows an unusual pathway, termed non-hydrolytic serinolysis, in which the side chain hydroxyl group of the serine supplies its oxygen atom to form the C-terminus of the beta chain, while the remainder of the serine residue undergoes an oxidative deamination to produce ammonia and the pyruvoyl prosthetic group on the alpha chain.</text>
</comment>
<keyword evidence="14" id="KW-1185">Reference proteome</keyword>
<keyword evidence="2 11" id="KW-0444">Lipid biosynthesis</keyword>
<feature type="modified residue" description="Pyruvic acid (Ser); by autocatalysis" evidence="11">
    <location>
        <position position="183"/>
    </location>
</feature>
<dbReference type="InterPro" id="IPR003817">
    <property type="entry name" value="PS_Dcarbxylase"/>
</dbReference>
<comment type="caution">
    <text evidence="11">Lacks conserved residue(s) required for the propagation of feature annotation.</text>
</comment>
<keyword evidence="5 11" id="KW-0472">Membrane</keyword>
<keyword evidence="1 11" id="KW-1003">Cell membrane</keyword>
<comment type="catalytic activity">
    <reaction evidence="11">
        <text>a 1,2-diacyl-sn-glycero-3-phospho-L-serine + H(+) = a 1,2-diacyl-sn-glycero-3-phosphoethanolamine + CO2</text>
        <dbReference type="Rhea" id="RHEA:20828"/>
        <dbReference type="ChEBI" id="CHEBI:15378"/>
        <dbReference type="ChEBI" id="CHEBI:16526"/>
        <dbReference type="ChEBI" id="CHEBI:57262"/>
        <dbReference type="ChEBI" id="CHEBI:64612"/>
        <dbReference type="EC" id="4.1.1.65"/>
    </reaction>
</comment>
<evidence type="ECO:0000256" key="7">
    <source>
        <dbReference type="ARBA" id="ARBA00023209"/>
    </source>
</evidence>
<proteinExistence type="inferred from homology"/>
<feature type="chain" id="PRO_5031662785" description="Phosphatidylserine decarboxylase alpha chain" evidence="11">
    <location>
        <begin position="183"/>
        <end position="216"/>
    </location>
</feature>
<dbReference type="InterPro" id="IPR033175">
    <property type="entry name" value="PSD-A"/>
</dbReference>
<keyword evidence="6 11" id="KW-0865">Zymogen</keyword>
<dbReference type="EMBL" id="JACHID010000002">
    <property type="protein sequence ID" value="MBB5021205.1"/>
    <property type="molecule type" value="Genomic_DNA"/>
</dbReference>
<evidence type="ECO:0000256" key="9">
    <source>
        <dbReference type="ARBA" id="ARBA00023264"/>
    </source>
</evidence>
<comment type="caution">
    <text evidence="13">The sequence shown here is derived from an EMBL/GenBank/DDBJ whole genome shotgun (WGS) entry which is preliminary data.</text>
</comment>
<keyword evidence="3 11" id="KW-0210">Decarboxylase</keyword>
<dbReference type="GO" id="GO:0006646">
    <property type="term" value="P:phosphatidylethanolamine biosynthetic process"/>
    <property type="evidence" value="ECO:0007669"/>
    <property type="project" value="UniProtKB-UniRule"/>
</dbReference>
<dbReference type="Pfam" id="PF02666">
    <property type="entry name" value="PS_Dcarbxylase"/>
    <property type="match status" value="1"/>
</dbReference>
<dbReference type="UniPathway" id="UPA00558">
    <property type="reaction ID" value="UER00616"/>
</dbReference>
<keyword evidence="7 11" id="KW-0594">Phospholipid biosynthesis</keyword>
<evidence type="ECO:0000256" key="4">
    <source>
        <dbReference type="ARBA" id="ARBA00023098"/>
    </source>
</evidence>
<keyword evidence="12" id="KW-0812">Transmembrane</keyword>
<evidence type="ECO:0000313" key="14">
    <source>
        <dbReference type="Proteomes" id="UP000528322"/>
    </source>
</evidence>
<evidence type="ECO:0000256" key="8">
    <source>
        <dbReference type="ARBA" id="ARBA00023239"/>
    </source>
</evidence>
<comment type="pathway">
    <text evidence="11">Phospholipid metabolism; phosphatidylethanolamine biosynthesis; phosphatidylethanolamine from CDP-diacylglycerol: step 2/2.</text>
</comment>
<evidence type="ECO:0000256" key="3">
    <source>
        <dbReference type="ARBA" id="ARBA00022793"/>
    </source>
</evidence>
<dbReference type="Proteomes" id="UP000528322">
    <property type="component" value="Unassembled WGS sequence"/>
</dbReference>
<name>A0A7W7Y335_9BACT</name>
<comment type="function">
    <text evidence="11">Catalyzes the formation of phosphatidylethanolamine (PtdEtn) from phosphatidylserine (PtdSer).</text>
</comment>
<dbReference type="EC" id="4.1.1.65" evidence="11"/>
<evidence type="ECO:0000256" key="2">
    <source>
        <dbReference type="ARBA" id="ARBA00022516"/>
    </source>
</evidence>
<organism evidence="13 14">
    <name type="scientific">Desulfurispira natronophila</name>
    <dbReference type="NCBI Taxonomy" id="682562"/>
    <lineage>
        <taxon>Bacteria</taxon>
        <taxon>Pseudomonadati</taxon>
        <taxon>Chrysiogenota</taxon>
        <taxon>Chrysiogenia</taxon>
        <taxon>Chrysiogenales</taxon>
        <taxon>Chrysiogenaceae</taxon>
        <taxon>Desulfurispira</taxon>
    </lineage>
</organism>
<reference evidence="13 14" key="1">
    <citation type="submission" date="2020-08" db="EMBL/GenBank/DDBJ databases">
        <title>Genomic Encyclopedia of Type Strains, Phase IV (KMG-IV): sequencing the most valuable type-strain genomes for metagenomic binning, comparative biology and taxonomic classification.</title>
        <authorList>
            <person name="Goeker M."/>
        </authorList>
    </citation>
    <scope>NUCLEOTIDE SEQUENCE [LARGE SCALE GENOMIC DNA]</scope>
    <source>
        <strain evidence="13 14">DSM 22071</strain>
    </source>
</reference>
<dbReference type="HAMAP" id="MF_00664">
    <property type="entry name" value="PS_decarb_PSD_A"/>
    <property type="match status" value="1"/>
</dbReference>
<comment type="subunit">
    <text evidence="11">Heterodimer of a large membrane-associated beta subunit and a small pyruvoyl-containing alpha subunit.</text>
</comment>
<dbReference type="PANTHER" id="PTHR35809">
    <property type="entry name" value="ARCHAETIDYLSERINE DECARBOXYLASE PROENZYME-RELATED"/>
    <property type="match status" value="1"/>
</dbReference>
<evidence type="ECO:0000256" key="5">
    <source>
        <dbReference type="ARBA" id="ARBA00023136"/>
    </source>
</evidence>